<reference evidence="2" key="2">
    <citation type="submission" date="2023-04" db="EMBL/GenBank/DDBJ databases">
        <authorList>
            <person name="Bu L."/>
            <person name="Lu L."/>
            <person name="Laidemitt M.R."/>
            <person name="Zhang S.M."/>
            <person name="Mutuku M."/>
            <person name="Mkoji G."/>
            <person name="Steinauer M."/>
            <person name="Loker E.S."/>
        </authorList>
    </citation>
    <scope>NUCLEOTIDE SEQUENCE</scope>
    <source>
        <strain evidence="2">KasaAsao</strain>
        <tissue evidence="2">Whole Snail</tissue>
    </source>
</reference>
<name>A0AAD8F830_BIOPF</name>
<accession>A0AAD8F830</accession>
<dbReference type="AlphaFoldDB" id="A0AAD8F830"/>
<sequence length="81" mass="9482">MFDMWDQKTNSKNRSPRLQRHHSLMHRFRNDVIPEDAIERVEEMGNSSGKSRSISVGTSRTRNVPAWLQSDRLIKKVGMDK</sequence>
<dbReference type="EMBL" id="JASAOG010000072">
    <property type="protein sequence ID" value="KAK0055142.1"/>
    <property type="molecule type" value="Genomic_DNA"/>
</dbReference>
<feature type="compositionally biased region" description="Basic residues" evidence="1">
    <location>
        <begin position="14"/>
        <end position="25"/>
    </location>
</feature>
<feature type="region of interest" description="Disordered" evidence="1">
    <location>
        <begin position="1"/>
        <end position="25"/>
    </location>
</feature>
<organism evidence="2 3">
    <name type="scientific">Biomphalaria pfeifferi</name>
    <name type="common">Bloodfluke planorb</name>
    <name type="synonym">Freshwater snail</name>
    <dbReference type="NCBI Taxonomy" id="112525"/>
    <lineage>
        <taxon>Eukaryota</taxon>
        <taxon>Metazoa</taxon>
        <taxon>Spiralia</taxon>
        <taxon>Lophotrochozoa</taxon>
        <taxon>Mollusca</taxon>
        <taxon>Gastropoda</taxon>
        <taxon>Heterobranchia</taxon>
        <taxon>Euthyneura</taxon>
        <taxon>Panpulmonata</taxon>
        <taxon>Hygrophila</taxon>
        <taxon>Lymnaeoidea</taxon>
        <taxon>Planorbidae</taxon>
        <taxon>Biomphalaria</taxon>
    </lineage>
</organism>
<keyword evidence="3" id="KW-1185">Reference proteome</keyword>
<protein>
    <submittedName>
        <fullName evidence="2">Liprin-beta-1</fullName>
    </submittedName>
</protein>
<gene>
    <name evidence="2" type="ORF">Bpfe_015433</name>
</gene>
<dbReference type="Proteomes" id="UP001233172">
    <property type="component" value="Unassembled WGS sequence"/>
</dbReference>
<evidence type="ECO:0000313" key="3">
    <source>
        <dbReference type="Proteomes" id="UP001233172"/>
    </source>
</evidence>
<evidence type="ECO:0000313" key="2">
    <source>
        <dbReference type="EMBL" id="KAK0055142.1"/>
    </source>
</evidence>
<comment type="caution">
    <text evidence="2">The sequence shown here is derived from an EMBL/GenBank/DDBJ whole genome shotgun (WGS) entry which is preliminary data.</text>
</comment>
<evidence type="ECO:0000256" key="1">
    <source>
        <dbReference type="SAM" id="MobiDB-lite"/>
    </source>
</evidence>
<reference evidence="2" key="1">
    <citation type="journal article" date="2023" name="PLoS Negl. Trop. Dis.">
        <title>A genome sequence for Biomphalaria pfeifferi, the major vector snail for the human-infecting parasite Schistosoma mansoni.</title>
        <authorList>
            <person name="Bu L."/>
            <person name="Lu L."/>
            <person name="Laidemitt M.R."/>
            <person name="Zhang S.M."/>
            <person name="Mutuku M."/>
            <person name="Mkoji G."/>
            <person name="Steinauer M."/>
            <person name="Loker E.S."/>
        </authorList>
    </citation>
    <scope>NUCLEOTIDE SEQUENCE</scope>
    <source>
        <strain evidence="2">KasaAsao</strain>
    </source>
</reference>
<proteinExistence type="predicted"/>